<evidence type="ECO:0000256" key="1">
    <source>
        <dbReference type="SAM" id="MobiDB-lite"/>
    </source>
</evidence>
<accession>A0AA40A555</accession>
<feature type="region of interest" description="Disordered" evidence="1">
    <location>
        <begin position="1"/>
        <end position="25"/>
    </location>
</feature>
<name>A0AA40A555_9PEZI</name>
<dbReference type="Proteomes" id="UP001172101">
    <property type="component" value="Unassembled WGS sequence"/>
</dbReference>
<keyword evidence="3" id="KW-1185">Reference proteome</keyword>
<comment type="caution">
    <text evidence="2">The sequence shown here is derived from an EMBL/GenBank/DDBJ whole genome shotgun (WGS) entry which is preliminary data.</text>
</comment>
<dbReference type="AlphaFoldDB" id="A0AA40A555"/>
<feature type="compositionally biased region" description="Polar residues" evidence="1">
    <location>
        <begin position="1"/>
        <end position="11"/>
    </location>
</feature>
<proteinExistence type="predicted"/>
<feature type="compositionally biased region" description="Basic and acidic residues" evidence="1">
    <location>
        <begin position="13"/>
        <end position="25"/>
    </location>
</feature>
<evidence type="ECO:0000313" key="3">
    <source>
        <dbReference type="Proteomes" id="UP001172101"/>
    </source>
</evidence>
<dbReference type="EMBL" id="JAUIRO010000006">
    <property type="protein sequence ID" value="KAK0709348.1"/>
    <property type="molecule type" value="Genomic_DNA"/>
</dbReference>
<sequence>MGVSQKGTSQPKNRRDGREKEGREVRETCIYITKAASTAPEQAPAQHSTAHPPACGFVVASQLCLVCFPKRPAPRACSKGLTCGDEGRCGHGSWRSGCSDCPGSSPMAPVCGSQCVAALVLTRTSPAGASQPSRLAPQGVVGVRPVSAEYASPLSGFVC</sequence>
<dbReference type="RefSeq" id="XP_060292652.1">
    <property type="nucleotide sequence ID" value="XM_060442533.1"/>
</dbReference>
<organism evidence="2 3">
    <name type="scientific">Lasiosphaeria miniovina</name>
    <dbReference type="NCBI Taxonomy" id="1954250"/>
    <lineage>
        <taxon>Eukaryota</taxon>
        <taxon>Fungi</taxon>
        <taxon>Dikarya</taxon>
        <taxon>Ascomycota</taxon>
        <taxon>Pezizomycotina</taxon>
        <taxon>Sordariomycetes</taxon>
        <taxon>Sordariomycetidae</taxon>
        <taxon>Sordariales</taxon>
        <taxon>Lasiosphaeriaceae</taxon>
        <taxon>Lasiosphaeria</taxon>
    </lineage>
</organism>
<gene>
    <name evidence="2" type="ORF">B0T26DRAFT_721251</name>
</gene>
<protein>
    <submittedName>
        <fullName evidence="2">Uncharacterized protein</fullName>
    </submittedName>
</protein>
<reference evidence="2" key="1">
    <citation type="submission" date="2023-06" db="EMBL/GenBank/DDBJ databases">
        <title>Genome-scale phylogeny and comparative genomics of the fungal order Sordariales.</title>
        <authorList>
            <consortium name="Lawrence Berkeley National Laboratory"/>
            <person name="Hensen N."/>
            <person name="Bonometti L."/>
            <person name="Westerberg I."/>
            <person name="Brannstrom I.O."/>
            <person name="Guillou S."/>
            <person name="Cros-Aarteil S."/>
            <person name="Calhoun S."/>
            <person name="Haridas S."/>
            <person name="Kuo A."/>
            <person name="Mondo S."/>
            <person name="Pangilinan J."/>
            <person name="Riley R."/>
            <person name="LaButti K."/>
            <person name="Andreopoulos B."/>
            <person name="Lipzen A."/>
            <person name="Chen C."/>
            <person name="Yanf M."/>
            <person name="Daum C."/>
            <person name="Ng V."/>
            <person name="Clum A."/>
            <person name="Steindorff A."/>
            <person name="Ohm R."/>
            <person name="Martin F."/>
            <person name="Silar P."/>
            <person name="Natvig D."/>
            <person name="Lalanne C."/>
            <person name="Gautier V."/>
            <person name="Ament-velasquez S.L."/>
            <person name="Kruys A."/>
            <person name="Hutchinson M.I."/>
            <person name="Powell A.J."/>
            <person name="Barry K."/>
            <person name="Miller A.N."/>
            <person name="Grigoriev I.V."/>
            <person name="Debuchy R."/>
            <person name="Gladieux P."/>
            <person name="Thoren M.H."/>
            <person name="Johannesson H."/>
        </authorList>
    </citation>
    <scope>NUCLEOTIDE SEQUENCE</scope>
    <source>
        <strain evidence="2">SMH2392-1A</strain>
    </source>
</reference>
<dbReference type="GeneID" id="85325803"/>
<evidence type="ECO:0000313" key="2">
    <source>
        <dbReference type="EMBL" id="KAK0709348.1"/>
    </source>
</evidence>